<proteinExistence type="evidence at transcript level"/>
<keyword evidence="1" id="KW-0694">RNA-binding</keyword>
<feature type="region of interest" description="Disordered" evidence="2">
    <location>
        <begin position="268"/>
        <end position="355"/>
    </location>
</feature>
<name>C1BML8_CALRO</name>
<dbReference type="SUPFAM" id="SSF143437">
    <property type="entry name" value="THUMP domain-like"/>
    <property type="match status" value="1"/>
</dbReference>
<protein>
    <submittedName>
        <fullName evidence="4">THUMP domain-containing protein 1</fullName>
    </submittedName>
</protein>
<dbReference type="GO" id="GO:0003723">
    <property type="term" value="F:RNA binding"/>
    <property type="evidence" value="ECO:0007669"/>
    <property type="project" value="UniProtKB-UniRule"/>
</dbReference>
<feature type="compositionally biased region" description="Polar residues" evidence="2">
    <location>
        <begin position="327"/>
        <end position="338"/>
    </location>
</feature>
<gene>
    <name evidence="4" type="primary">THUM1</name>
</gene>
<dbReference type="PANTHER" id="PTHR13452">
    <property type="entry name" value="THUMP DOMAIN CONTAINING PROTEIN 1-RELATED"/>
    <property type="match status" value="1"/>
</dbReference>
<organism evidence="4">
    <name type="scientific">Caligus rogercresseyi</name>
    <name type="common">Sea louse</name>
    <dbReference type="NCBI Taxonomy" id="217165"/>
    <lineage>
        <taxon>Eukaryota</taxon>
        <taxon>Metazoa</taxon>
        <taxon>Ecdysozoa</taxon>
        <taxon>Arthropoda</taxon>
        <taxon>Crustacea</taxon>
        <taxon>Multicrustacea</taxon>
        <taxon>Hexanauplia</taxon>
        <taxon>Copepoda</taxon>
        <taxon>Siphonostomatoida</taxon>
        <taxon>Caligidae</taxon>
        <taxon>Caligus</taxon>
    </lineage>
</organism>
<evidence type="ECO:0000256" key="2">
    <source>
        <dbReference type="SAM" id="MobiDB-lite"/>
    </source>
</evidence>
<feature type="compositionally biased region" description="Acidic residues" evidence="2">
    <location>
        <begin position="71"/>
        <end position="80"/>
    </location>
</feature>
<feature type="region of interest" description="Disordered" evidence="2">
    <location>
        <begin position="62"/>
        <end position="90"/>
    </location>
</feature>
<dbReference type="Pfam" id="PF02926">
    <property type="entry name" value="THUMP"/>
    <property type="match status" value="1"/>
</dbReference>
<dbReference type="PROSITE" id="PS51165">
    <property type="entry name" value="THUMP"/>
    <property type="match status" value="1"/>
</dbReference>
<evidence type="ECO:0000259" key="3">
    <source>
        <dbReference type="PROSITE" id="PS51165"/>
    </source>
</evidence>
<evidence type="ECO:0000313" key="4">
    <source>
        <dbReference type="EMBL" id="ACO10271.1"/>
    </source>
</evidence>
<accession>C1BML8</accession>
<dbReference type="InterPro" id="IPR004114">
    <property type="entry name" value="THUMP_dom"/>
</dbReference>
<dbReference type="EMBL" id="BT075847">
    <property type="protein sequence ID" value="ACO10271.1"/>
    <property type="molecule type" value="mRNA"/>
</dbReference>
<sequence>MDSKKNGKRKRHYRAMAYGNKKNKLSAGKNVIQESLQGFIIVCNGKEKEAIREAYRLLNETHRPEGQADSSDVDDEDESIESAMAKEKAKLSSSEDSKDFQLVYTAGVSNFMFLKSLPDPLPLANKIMDSILQDGKQRTRFLIRLVPIQTVCKAYTESIHTAITGLLQKMNLGENITYCVAFKSRFNNNLGQVDAVQAVNTAVSESGKEWSVQLKGSDYVIVLEVVTSYCCIGILPQYQQRKKYNLIELAKSVAQDDTKFEAVQSALKDSSEETPELLNADDNGQNEAPIKDNALASRGDNPKEGQAPGTKPVNNQEETQNIDEKVSISSDVNPNEGQNLDFKQVDSKPDQAEAS</sequence>
<dbReference type="InterPro" id="IPR040183">
    <property type="entry name" value="THUMPD1-like"/>
</dbReference>
<dbReference type="GO" id="GO:0006400">
    <property type="term" value="P:tRNA modification"/>
    <property type="evidence" value="ECO:0007669"/>
    <property type="project" value="InterPro"/>
</dbReference>
<dbReference type="CDD" id="cd11717">
    <property type="entry name" value="THUMP_THUMPD1_like"/>
    <property type="match status" value="1"/>
</dbReference>
<dbReference type="Gene3D" id="3.30.2300.10">
    <property type="entry name" value="THUMP superfamily"/>
    <property type="match status" value="1"/>
</dbReference>
<feature type="compositionally biased region" description="Basic and acidic residues" evidence="2">
    <location>
        <begin position="343"/>
        <end position="355"/>
    </location>
</feature>
<dbReference type="AlphaFoldDB" id="C1BML8"/>
<feature type="domain" description="THUMP" evidence="3">
    <location>
        <begin position="130"/>
        <end position="236"/>
    </location>
</feature>
<reference evidence="4" key="1">
    <citation type="submission" date="2009-03" db="EMBL/GenBank/DDBJ databases">
        <title>Caligus rogercresseyi ESTs and full-length cDNAs.</title>
        <authorList>
            <person name="Yasuike M."/>
            <person name="von Schalburg K."/>
            <person name="Cooper G."/>
            <person name="Leong J."/>
            <person name="Jones S.R.M."/>
            <person name="Koop B.F."/>
        </authorList>
    </citation>
    <scope>NUCLEOTIDE SEQUENCE</scope>
    <source>
        <tissue evidence="4">Whole tissue</tissue>
    </source>
</reference>
<dbReference type="PANTHER" id="PTHR13452:SF10">
    <property type="entry name" value="THUMP DOMAIN-CONTAINING PROTEIN 1"/>
    <property type="match status" value="1"/>
</dbReference>
<evidence type="ECO:0000256" key="1">
    <source>
        <dbReference type="PROSITE-ProRule" id="PRU00529"/>
    </source>
</evidence>